<dbReference type="InterPro" id="IPR036879">
    <property type="entry name" value="TF_MADSbox_sf"/>
</dbReference>
<dbReference type="InterPro" id="IPR002100">
    <property type="entry name" value="TF_MADSbox"/>
</dbReference>
<organism evidence="8 9">
    <name type="scientific">Xanthoceras sorbifolium</name>
    <dbReference type="NCBI Taxonomy" id="99658"/>
    <lineage>
        <taxon>Eukaryota</taxon>
        <taxon>Viridiplantae</taxon>
        <taxon>Streptophyta</taxon>
        <taxon>Embryophyta</taxon>
        <taxon>Tracheophyta</taxon>
        <taxon>Spermatophyta</taxon>
        <taxon>Magnoliopsida</taxon>
        <taxon>eudicotyledons</taxon>
        <taxon>Gunneridae</taxon>
        <taxon>Pentapetalae</taxon>
        <taxon>rosids</taxon>
        <taxon>malvids</taxon>
        <taxon>Sapindales</taxon>
        <taxon>Sapindaceae</taxon>
        <taxon>Xanthoceroideae</taxon>
        <taxon>Xanthoceras</taxon>
    </lineage>
</organism>
<dbReference type="Proteomes" id="UP000827721">
    <property type="component" value="Unassembled WGS sequence"/>
</dbReference>
<evidence type="ECO:0000259" key="7">
    <source>
        <dbReference type="PROSITE" id="PS50066"/>
    </source>
</evidence>
<sequence length="325" mass="37334">MTTYQKRKRGLKKKVEEFATLCGVPTCMIIYGPKFKNRPSEVEVWPKGANDFMEVVNLYRDKCFSSRGTKAYNLFDFFNERKRKVDDKVKKLRKSNLESKFSSCWDDRLNRFSADQLRLLLATFDDNIELARRKILMIKSDQNLMDCTKSGIVVGGGGGGGGNNSNSSQSCLSPPCNLSTHHQVMIQKDIELIDHHNMQLYHHHHQPLQMLPYDLSPDLNQLTNVAAGDHHHQFGGVSALLPPALYFDPTPTVMINNTQRAMYIYGPSMQTLQTYNEQCPPLPSNIISSQMHGSYHHHHQHQQQQQQQFNMNHDFGFRNQQRGKL</sequence>
<name>A0ABQ8H2W4_9ROSI</name>
<evidence type="ECO:0000256" key="2">
    <source>
        <dbReference type="ARBA" id="ARBA00023015"/>
    </source>
</evidence>
<evidence type="ECO:0000256" key="6">
    <source>
        <dbReference type="SAM" id="MobiDB-lite"/>
    </source>
</evidence>
<evidence type="ECO:0000256" key="3">
    <source>
        <dbReference type="ARBA" id="ARBA00023125"/>
    </source>
</evidence>
<protein>
    <recommendedName>
        <fullName evidence="7">MADS-box domain-containing protein</fullName>
    </recommendedName>
</protein>
<dbReference type="Pfam" id="PF00319">
    <property type="entry name" value="SRF-TF"/>
    <property type="match status" value="1"/>
</dbReference>
<feature type="region of interest" description="Disordered" evidence="6">
    <location>
        <begin position="288"/>
        <end position="308"/>
    </location>
</feature>
<evidence type="ECO:0000256" key="1">
    <source>
        <dbReference type="ARBA" id="ARBA00004123"/>
    </source>
</evidence>
<dbReference type="EMBL" id="JAFEMO010000015">
    <property type="protein sequence ID" value="KAH7544551.1"/>
    <property type="molecule type" value="Genomic_DNA"/>
</dbReference>
<dbReference type="Gene3D" id="3.40.1810.10">
    <property type="entry name" value="Transcription factor, MADS-box"/>
    <property type="match status" value="1"/>
</dbReference>
<dbReference type="PROSITE" id="PS50066">
    <property type="entry name" value="MADS_BOX_2"/>
    <property type="match status" value="1"/>
</dbReference>
<comment type="subcellular location">
    <subcellularLocation>
        <location evidence="1">Nucleus</location>
    </subcellularLocation>
</comment>
<keyword evidence="2" id="KW-0805">Transcription regulation</keyword>
<keyword evidence="3" id="KW-0238">DNA-binding</keyword>
<feature type="domain" description="MADS-box" evidence="7">
    <location>
        <begin position="1"/>
        <end position="34"/>
    </location>
</feature>
<keyword evidence="5" id="KW-0539">Nucleus</keyword>
<proteinExistence type="predicted"/>
<keyword evidence="9" id="KW-1185">Reference proteome</keyword>
<evidence type="ECO:0000313" key="9">
    <source>
        <dbReference type="Proteomes" id="UP000827721"/>
    </source>
</evidence>
<evidence type="ECO:0000256" key="4">
    <source>
        <dbReference type="ARBA" id="ARBA00023163"/>
    </source>
</evidence>
<evidence type="ECO:0000256" key="5">
    <source>
        <dbReference type="ARBA" id="ARBA00023242"/>
    </source>
</evidence>
<dbReference type="SUPFAM" id="SSF55455">
    <property type="entry name" value="SRF-like"/>
    <property type="match status" value="1"/>
</dbReference>
<gene>
    <name evidence="8" type="ORF">JRO89_XS15G0184100</name>
</gene>
<evidence type="ECO:0000313" key="8">
    <source>
        <dbReference type="EMBL" id="KAH7544551.1"/>
    </source>
</evidence>
<reference evidence="8 9" key="1">
    <citation type="submission" date="2021-02" db="EMBL/GenBank/DDBJ databases">
        <title>Plant Genome Project.</title>
        <authorList>
            <person name="Zhang R.-G."/>
        </authorList>
    </citation>
    <scope>NUCLEOTIDE SEQUENCE [LARGE SCALE GENOMIC DNA]</scope>
    <source>
        <tissue evidence="8">Leaves</tissue>
    </source>
</reference>
<comment type="caution">
    <text evidence="8">The sequence shown here is derived from an EMBL/GenBank/DDBJ whole genome shotgun (WGS) entry which is preliminary data.</text>
</comment>
<accession>A0ABQ8H2W4</accession>
<keyword evidence="4" id="KW-0804">Transcription</keyword>